<dbReference type="Proteomes" id="UP001291623">
    <property type="component" value="Unassembled WGS sequence"/>
</dbReference>
<dbReference type="EMBL" id="JAVYJV010000009">
    <property type="protein sequence ID" value="KAK4363695.1"/>
    <property type="molecule type" value="Genomic_DNA"/>
</dbReference>
<keyword evidence="2" id="KW-1185">Reference proteome</keyword>
<gene>
    <name evidence="1" type="ORF">RND71_018936</name>
</gene>
<comment type="caution">
    <text evidence="1">The sequence shown here is derived from an EMBL/GenBank/DDBJ whole genome shotgun (WGS) entry which is preliminary data.</text>
</comment>
<dbReference type="AlphaFoldDB" id="A0AAE1S5I6"/>
<proteinExistence type="predicted"/>
<evidence type="ECO:0000313" key="1">
    <source>
        <dbReference type="EMBL" id="KAK4363695.1"/>
    </source>
</evidence>
<reference evidence="1" key="1">
    <citation type="submission" date="2023-12" db="EMBL/GenBank/DDBJ databases">
        <title>Genome assembly of Anisodus tanguticus.</title>
        <authorList>
            <person name="Wang Y.-J."/>
        </authorList>
    </citation>
    <scope>NUCLEOTIDE SEQUENCE</scope>
    <source>
        <strain evidence="1">KB-2021</strain>
        <tissue evidence="1">Leaf</tissue>
    </source>
</reference>
<sequence>MHQKHVTTRWRGYCLQYLTDFDDSFRLRCRVTPNHVMIQKPDTQMRLMKQLQVGNFYIKMDIDYKPKIDRNTNCDIVSELNDKLSAREMGSVDDDALYFVVSCVKLRFGLGEHDISST</sequence>
<protein>
    <submittedName>
        <fullName evidence="1">Uncharacterized protein</fullName>
    </submittedName>
</protein>
<name>A0AAE1S5I6_9SOLA</name>
<organism evidence="1 2">
    <name type="scientific">Anisodus tanguticus</name>
    <dbReference type="NCBI Taxonomy" id="243964"/>
    <lineage>
        <taxon>Eukaryota</taxon>
        <taxon>Viridiplantae</taxon>
        <taxon>Streptophyta</taxon>
        <taxon>Embryophyta</taxon>
        <taxon>Tracheophyta</taxon>
        <taxon>Spermatophyta</taxon>
        <taxon>Magnoliopsida</taxon>
        <taxon>eudicotyledons</taxon>
        <taxon>Gunneridae</taxon>
        <taxon>Pentapetalae</taxon>
        <taxon>asterids</taxon>
        <taxon>lamiids</taxon>
        <taxon>Solanales</taxon>
        <taxon>Solanaceae</taxon>
        <taxon>Solanoideae</taxon>
        <taxon>Hyoscyameae</taxon>
        <taxon>Anisodus</taxon>
    </lineage>
</organism>
<accession>A0AAE1S5I6</accession>
<evidence type="ECO:0000313" key="2">
    <source>
        <dbReference type="Proteomes" id="UP001291623"/>
    </source>
</evidence>